<reference evidence="2" key="1">
    <citation type="journal article" date="2020" name="Nat. Commun.">
        <title>Large-scale genome sequencing of mycorrhizal fungi provides insights into the early evolution of symbiotic traits.</title>
        <authorList>
            <person name="Miyauchi S."/>
            <person name="Kiss E."/>
            <person name="Kuo A."/>
            <person name="Drula E."/>
            <person name="Kohler A."/>
            <person name="Sanchez-Garcia M."/>
            <person name="Morin E."/>
            <person name="Andreopoulos B."/>
            <person name="Barry K.W."/>
            <person name="Bonito G."/>
            <person name="Buee M."/>
            <person name="Carver A."/>
            <person name="Chen C."/>
            <person name="Cichocki N."/>
            <person name="Clum A."/>
            <person name="Culley D."/>
            <person name="Crous P.W."/>
            <person name="Fauchery L."/>
            <person name="Girlanda M."/>
            <person name="Hayes R.D."/>
            <person name="Keri Z."/>
            <person name="LaButti K."/>
            <person name="Lipzen A."/>
            <person name="Lombard V."/>
            <person name="Magnuson J."/>
            <person name="Maillard F."/>
            <person name="Murat C."/>
            <person name="Nolan M."/>
            <person name="Ohm R.A."/>
            <person name="Pangilinan J."/>
            <person name="Pereira M.F."/>
            <person name="Perotto S."/>
            <person name="Peter M."/>
            <person name="Pfister S."/>
            <person name="Riley R."/>
            <person name="Sitrit Y."/>
            <person name="Stielow J.B."/>
            <person name="Szollosi G."/>
            <person name="Zifcakova L."/>
            <person name="Stursova M."/>
            <person name="Spatafora J.W."/>
            <person name="Tedersoo L."/>
            <person name="Vaario L.M."/>
            <person name="Yamada A."/>
            <person name="Yan M."/>
            <person name="Wang P."/>
            <person name="Xu J."/>
            <person name="Bruns T."/>
            <person name="Baldrian P."/>
            <person name="Vilgalys R."/>
            <person name="Dunand C."/>
            <person name="Henrissat B."/>
            <person name="Grigoriev I.V."/>
            <person name="Hibbett D."/>
            <person name="Nagy L.G."/>
            <person name="Martin F.M."/>
        </authorList>
    </citation>
    <scope>NUCLEOTIDE SEQUENCE</scope>
    <source>
        <strain evidence="2">UH-Tt-Lm1</strain>
    </source>
</reference>
<name>A0A9P6L5S4_9AGAM</name>
<organism evidence="2 3">
    <name type="scientific">Thelephora terrestris</name>
    <dbReference type="NCBI Taxonomy" id="56493"/>
    <lineage>
        <taxon>Eukaryota</taxon>
        <taxon>Fungi</taxon>
        <taxon>Dikarya</taxon>
        <taxon>Basidiomycota</taxon>
        <taxon>Agaricomycotina</taxon>
        <taxon>Agaricomycetes</taxon>
        <taxon>Thelephorales</taxon>
        <taxon>Thelephoraceae</taxon>
        <taxon>Thelephora</taxon>
    </lineage>
</organism>
<proteinExistence type="predicted"/>
<gene>
    <name evidence="2" type="ORF">BJ322DRAFT_881790</name>
</gene>
<dbReference type="EMBL" id="WIUZ02000009">
    <property type="protein sequence ID" value="KAF9783840.1"/>
    <property type="molecule type" value="Genomic_DNA"/>
</dbReference>
<protein>
    <submittedName>
        <fullName evidence="2">Uncharacterized protein</fullName>
    </submittedName>
</protein>
<dbReference type="AlphaFoldDB" id="A0A9P6L5S4"/>
<feature type="compositionally biased region" description="Polar residues" evidence="1">
    <location>
        <begin position="306"/>
        <end position="318"/>
    </location>
</feature>
<feature type="compositionally biased region" description="Low complexity" evidence="1">
    <location>
        <begin position="384"/>
        <end position="393"/>
    </location>
</feature>
<feature type="region of interest" description="Disordered" evidence="1">
    <location>
        <begin position="152"/>
        <end position="199"/>
    </location>
</feature>
<comment type="caution">
    <text evidence="2">The sequence shown here is derived from an EMBL/GenBank/DDBJ whole genome shotgun (WGS) entry which is preliminary data.</text>
</comment>
<feature type="region of interest" description="Disordered" evidence="1">
    <location>
        <begin position="267"/>
        <end position="417"/>
    </location>
</feature>
<feature type="compositionally biased region" description="Polar residues" evidence="1">
    <location>
        <begin position="276"/>
        <end position="285"/>
    </location>
</feature>
<accession>A0A9P6L5S4</accession>
<sequence>MTTPTQSRFSRDVRDRDSHETSFACVGAKAVTSNSKRRNLAALLGIKSKSANKNGPKADENLMDLDADCALDARTWGDAISDVGSWDEGFFTAGGGREDRGSGEGDNNRQWTEYLQAMGDAMTVVSTDFVMPRAAPVPPNPSLPTIPTLTSLSPLGLDDPAQTTSVVTSTPRTKERAKKSARPTGKSIPTGFPSPTKMRAVPTTTFGLGLEGLETELALALDTDFMDVDNCHDVNTLDGDGDVDMDRMSDVTPTMTTKTTLTNWKTKEKGQAMDMQRQQQPTPAESTIRLPPTSLTLKTPFGGPSRSANPTVSNSGIPTSAKPFPLPHNKQLLLTRSLTPRTPLSGSKPPAQKLMGKTMISLPSVSTTTLGPRPAQWNGPSPATPTQQQLSPLSPSPTPSPERTPCPPERLNQTKKPARPVCVAGKALPVSNGVKKGGEGIEKAAPMTRDMPVNRKRAGTMDEVQVCAQIDECIAMADRMEEVCYLLSGRGFYSNSTHCRLCALAVILTRHHSPLSVTC</sequence>
<feature type="compositionally biased region" description="Pro residues" evidence="1">
    <location>
        <begin position="394"/>
        <end position="408"/>
    </location>
</feature>
<feature type="compositionally biased region" description="Low complexity" evidence="1">
    <location>
        <begin position="332"/>
        <end position="345"/>
    </location>
</feature>
<feature type="compositionally biased region" description="Polar residues" evidence="1">
    <location>
        <begin position="161"/>
        <end position="171"/>
    </location>
</feature>
<evidence type="ECO:0000313" key="3">
    <source>
        <dbReference type="Proteomes" id="UP000736335"/>
    </source>
</evidence>
<keyword evidence="3" id="KW-1185">Reference proteome</keyword>
<evidence type="ECO:0000256" key="1">
    <source>
        <dbReference type="SAM" id="MobiDB-lite"/>
    </source>
</evidence>
<evidence type="ECO:0000313" key="2">
    <source>
        <dbReference type="EMBL" id="KAF9783840.1"/>
    </source>
</evidence>
<reference evidence="2" key="2">
    <citation type="submission" date="2020-11" db="EMBL/GenBank/DDBJ databases">
        <authorList>
            <consortium name="DOE Joint Genome Institute"/>
            <person name="Kuo A."/>
            <person name="Miyauchi S."/>
            <person name="Kiss E."/>
            <person name="Drula E."/>
            <person name="Kohler A."/>
            <person name="Sanchez-Garcia M."/>
            <person name="Andreopoulos B."/>
            <person name="Barry K.W."/>
            <person name="Bonito G."/>
            <person name="Buee M."/>
            <person name="Carver A."/>
            <person name="Chen C."/>
            <person name="Cichocki N."/>
            <person name="Clum A."/>
            <person name="Culley D."/>
            <person name="Crous P.W."/>
            <person name="Fauchery L."/>
            <person name="Girlanda M."/>
            <person name="Hayes R."/>
            <person name="Keri Z."/>
            <person name="Labutti K."/>
            <person name="Lipzen A."/>
            <person name="Lombard V."/>
            <person name="Magnuson J."/>
            <person name="Maillard F."/>
            <person name="Morin E."/>
            <person name="Murat C."/>
            <person name="Nolan M."/>
            <person name="Ohm R."/>
            <person name="Pangilinan J."/>
            <person name="Pereira M."/>
            <person name="Perotto S."/>
            <person name="Peter M."/>
            <person name="Riley R."/>
            <person name="Sitrit Y."/>
            <person name="Stielow B."/>
            <person name="Szollosi G."/>
            <person name="Zifcakova L."/>
            <person name="Stursova M."/>
            <person name="Spatafora J.W."/>
            <person name="Tedersoo L."/>
            <person name="Vaario L.-M."/>
            <person name="Yamada A."/>
            <person name="Yan M."/>
            <person name="Wang P."/>
            <person name="Xu J."/>
            <person name="Bruns T."/>
            <person name="Baldrian P."/>
            <person name="Vilgalys R."/>
            <person name="Henrissat B."/>
            <person name="Grigoriev I.V."/>
            <person name="Hibbett D."/>
            <person name="Nagy L.G."/>
            <person name="Martin F.M."/>
        </authorList>
    </citation>
    <scope>NUCLEOTIDE SEQUENCE</scope>
    <source>
        <strain evidence="2">UH-Tt-Lm1</strain>
    </source>
</reference>
<feature type="compositionally biased region" description="Polar residues" evidence="1">
    <location>
        <begin position="361"/>
        <end position="370"/>
    </location>
</feature>
<dbReference type="Proteomes" id="UP000736335">
    <property type="component" value="Unassembled WGS sequence"/>
</dbReference>